<accession>A0A1W5DAZ2</accession>
<evidence type="ECO:0000256" key="11">
    <source>
        <dbReference type="ARBA" id="ARBA00068548"/>
    </source>
</evidence>
<evidence type="ECO:0000256" key="2">
    <source>
        <dbReference type="ARBA" id="ARBA00005792"/>
    </source>
</evidence>
<evidence type="ECO:0000256" key="4">
    <source>
        <dbReference type="ARBA" id="ARBA00022692"/>
    </source>
</evidence>
<organism evidence="15 16">
    <name type="scientific">Lasallia pustulata</name>
    <dbReference type="NCBI Taxonomy" id="136370"/>
    <lineage>
        <taxon>Eukaryota</taxon>
        <taxon>Fungi</taxon>
        <taxon>Dikarya</taxon>
        <taxon>Ascomycota</taxon>
        <taxon>Pezizomycotina</taxon>
        <taxon>Lecanoromycetes</taxon>
        <taxon>OSLEUM clade</taxon>
        <taxon>Umbilicariomycetidae</taxon>
        <taxon>Umbilicariales</taxon>
        <taxon>Umbilicariaceae</taxon>
        <taxon>Lasallia</taxon>
    </lineage>
</organism>
<proteinExistence type="inferred from homology"/>
<dbReference type="FunFam" id="1.20.960.10:FF:000002">
    <property type="entry name" value="Mitochondrial import receptor subunit TOM20"/>
    <property type="match status" value="1"/>
</dbReference>
<keyword evidence="5" id="KW-1000">Mitochondrion outer membrane</keyword>
<evidence type="ECO:0000313" key="16">
    <source>
        <dbReference type="Proteomes" id="UP000192927"/>
    </source>
</evidence>
<keyword evidence="3" id="KW-0813">Transport</keyword>
<evidence type="ECO:0000256" key="9">
    <source>
        <dbReference type="ARBA" id="ARBA00023136"/>
    </source>
</evidence>
<evidence type="ECO:0000256" key="5">
    <source>
        <dbReference type="ARBA" id="ARBA00022787"/>
    </source>
</evidence>
<keyword evidence="6" id="KW-0653">Protein transport</keyword>
<dbReference type="Proteomes" id="UP000192927">
    <property type="component" value="Unassembled WGS sequence"/>
</dbReference>
<dbReference type="PIRSF" id="PIRSF037707">
    <property type="entry name" value="MAS20_rcpt"/>
    <property type="match status" value="1"/>
</dbReference>
<dbReference type="SUPFAM" id="SSF47157">
    <property type="entry name" value="Mitochondrial import receptor subunit Tom20"/>
    <property type="match status" value="1"/>
</dbReference>
<comment type="similarity">
    <text evidence="2">Belongs to the Tom20 family.</text>
</comment>
<dbReference type="GO" id="GO:0005742">
    <property type="term" value="C:mitochondrial outer membrane translocase complex"/>
    <property type="evidence" value="ECO:0007669"/>
    <property type="project" value="InterPro"/>
</dbReference>
<dbReference type="Gene3D" id="1.20.960.10">
    <property type="entry name" value="Mitochondrial outer membrane translocase complex, subunit Tom20 domain"/>
    <property type="match status" value="1"/>
</dbReference>
<evidence type="ECO:0000256" key="7">
    <source>
        <dbReference type="ARBA" id="ARBA00022989"/>
    </source>
</evidence>
<evidence type="ECO:0000256" key="14">
    <source>
        <dbReference type="SAM" id="Phobius"/>
    </source>
</evidence>
<dbReference type="InterPro" id="IPR002056">
    <property type="entry name" value="MAS20"/>
</dbReference>
<dbReference type="GO" id="GO:0030150">
    <property type="term" value="P:protein import into mitochondrial matrix"/>
    <property type="evidence" value="ECO:0007669"/>
    <property type="project" value="TreeGrafter"/>
</dbReference>
<keyword evidence="16" id="KW-1185">Reference proteome</keyword>
<feature type="transmembrane region" description="Helical" evidence="14">
    <location>
        <begin position="28"/>
        <end position="47"/>
    </location>
</feature>
<dbReference type="GO" id="GO:0008320">
    <property type="term" value="F:protein transmembrane transporter activity"/>
    <property type="evidence" value="ECO:0007669"/>
    <property type="project" value="TreeGrafter"/>
</dbReference>
<dbReference type="EMBL" id="FWEW01003658">
    <property type="protein sequence ID" value="SLM40256.1"/>
    <property type="molecule type" value="Genomic_DNA"/>
</dbReference>
<sequence>MERQVTDQLSLSTFRFNHHSSCLETSTIVAASIGAVVTGLIAYAVYFDHRRRTDPKFRKALKRESRREARAAREEVEAQGALQKKAIKAAVEQAKAVDYPADVEEKEAYFLNEVGRGEVLCQDESNQMEAALCFFKALKVYPQPGDLIRIYDKTVPKPILDILAEMIASDPSISVGALRGGPGSEGSLPGVDD</sequence>
<reference evidence="16" key="1">
    <citation type="submission" date="2017-03" db="EMBL/GenBank/DDBJ databases">
        <authorList>
            <person name="Sharma R."/>
            <person name="Thines M."/>
        </authorList>
    </citation>
    <scope>NUCLEOTIDE SEQUENCE [LARGE SCALE GENOMIC DNA]</scope>
</reference>
<dbReference type="GO" id="GO:0030943">
    <property type="term" value="F:mitochondrion targeting sequence binding"/>
    <property type="evidence" value="ECO:0007669"/>
    <property type="project" value="TreeGrafter"/>
</dbReference>
<dbReference type="GO" id="GO:0016031">
    <property type="term" value="P:tRNA import into mitochondrion"/>
    <property type="evidence" value="ECO:0007669"/>
    <property type="project" value="TreeGrafter"/>
</dbReference>
<evidence type="ECO:0000256" key="13">
    <source>
        <dbReference type="ARBA" id="ARBA00080405"/>
    </source>
</evidence>
<name>A0A1W5DAZ2_9LECA</name>
<evidence type="ECO:0000256" key="12">
    <source>
        <dbReference type="ARBA" id="ARBA00073975"/>
    </source>
</evidence>
<evidence type="ECO:0000256" key="10">
    <source>
        <dbReference type="ARBA" id="ARBA00042705"/>
    </source>
</evidence>
<dbReference type="Pfam" id="PF02064">
    <property type="entry name" value="MAS20"/>
    <property type="match status" value="1"/>
</dbReference>
<evidence type="ECO:0000256" key="8">
    <source>
        <dbReference type="ARBA" id="ARBA00023128"/>
    </source>
</evidence>
<comment type="subcellular location">
    <subcellularLocation>
        <location evidence="1">Mitochondrion outer membrane</location>
        <topology evidence="1">Single-pass membrane protein</topology>
    </subcellularLocation>
</comment>
<dbReference type="PANTHER" id="PTHR12430">
    <property type="entry name" value="MITOCHONDRIAL IMPORT RECEPTOR SUBUNIT TOM20"/>
    <property type="match status" value="1"/>
</dbReference>
<keyword evidence="8" id="KW-0496">Mitochondrion</keyword>
<keyword evidence="15" id="KW-0675">Receptor</keyword>
<evidence type="ECO:0000313" key="15">
    <source>
        <dbReference type="EMBL" id="SLM40256.1"/>
    </source>
</evidence>
<evidence type="ECO:0000256" key="6">
    <source>
        <dbReference type="ARBA" id="ARBA00022927"/>
    </source>
</evidence>
<protein>
    <recommendedName>
        <fullName evidence="11">Mitochondrial import receptor subunit TOM20</fullName>
    </recommendedName>
    <alternativeName>
        <fullName evidence="10">Mitochondrial 20 kDa outer membrane protein</fullName>
    </alternativeName>
    <alternativeName>
        <fullName evidence="12">Mitochondrial import receptor subunit tom20</fullName>
    </alternativeName>
    <alternativeName>
        <fullName evidence="13">Translocase of outer membrane 20 kDa subunit</fullName>
    </alternativeName>
</protein>
<evidence type="ECO:0000256" key="3">
    <source>
        <dbReference type="ARBA" id="ARBA00022448"/>
    </source>
</evidence>
<dbReference type="GO" id="GO:0006886">
    <property type="term" value="P:intracellular protein transport"/>
    <property type="evidence" value="ECO:0007669"/>
    <property type="project" value="InterPro"/>
</dbReference>
<dbReference type="PRINTS" id="PR00351">
    <property type="entry name" value="OM20RECEPTOR"/>
</dbReference>
<dbReference type="PANTHER" id="PTHR12430:SF0">
    <property type="entry name" value="TRANSLOCASE OF OUTER MITOCHONDRIAL MEMBRANE 20"/>
    <property type="match status" value="1"/>
</dbReference>
<keyword evidence="9 14" id="KW-0472">Membrane</keyword>
<keyword evidence="4 14" id="KW-0812">Transmembrane</keyword>
<evidence type="ECO:0000256" key="1">
    <source>
        <dbReference type="ARBA" id="ARBA00004572"/>
    </source>
</evidence>
<dbReference type="GO" id="GO:0006605">
    <property type="term" value="P:protein targeting"/>
    <property type="evidence" value="ECO:0007669"/>
    <property type="project" value="InterPro"/>
</dbReference>
<dbReference type="InterPro" id="IPR023392">
    <property type="entry name" value="Tom20_dom_sf"/>
</dbReference>
<dbReference type="AlphaFoldDB" id="A0A1W5DAZ2"/>
<keyword evidence="7 14" id="KW-1133">Transmembrane helix</keyword>